<dbReference type="SMART" id="SM00028">
    <property type="entry name" value="TPR"/>
    <property type="match status" value="1"/>
</dbReference>
<proteinExistence type="predicted"/>
<evidence type="ECO:0000256" key="1">
    <source>
        <dbReference type="ARBA" id="ARBA00022737"/>
    </source>
</evidence>
<feature type="domain" description="Bacterial transcriptional activator" evidence="4">
    <location>
        <begin position="112"/>
        <end position="203"/>
    </location>
</feature>
<dbReference type="Gene3D" id="1.25.40.10">
    <property type="entry name" value="Tetratricopeptide repeat domain"/>
    <property type="match status" value="2"/>
</dbReference>
<name>A0A1Y5TE78_9RHOB</name>
<reference evidence="5 6" key="1">
    <citation type="submission" date="2017-03" db="EMBL/GenBank/DDBJ databases">
        <authorList>
            <person name="Afonso C.L."/>
            <person name="Miller P.J."/>
            <person name="Scott M.A."/>
            <person name="Spackman E."/>
            <person name="Goraichik I."/>
            <person name="Dimitrov K.M."/>
            <person name="Suarez D.L."/>
            <person name="Swayne D.E."/>
        </authorList>
    </citation>
    <scope>NUCLEOTIDE SEQUENCE [LARGE SCALE GENOMIC DNA]</scope>
    <source>
        <strain evidence="5 6">CECT 8397</strain>
    </source>
</reference>
<dbReference type="InterPro" id="IPR019734">
    <property type="entry name" value="TPR_rpt"/>
</dbReference>
<dbReference type="InterPro" id="IPR013105">
    <property type="entry name" value="TPR_2"/>
</dbReference>
<dbReference type="PROSITE" id="PS50005">
    <property type="entry name" value="TPR"/>
    <property type="match status" value="1"/>
</dbReference>
<dbReference type="EMBL" id="FWFT01000007">
    <property type="protein sequence ID" value="SLN62260.1"/>
    <property type="molecule type" value="Genomic_DNA"/>
</dbReference>
<evidence type="ECO:0000313" key="6">
    <source>
        <dbReference type="Proteomes" id="UP000193623"/>
    </source>
</evidence>
<keyword evidence="2 3" id="KW-0802">TPR repeat</keyword>
<keyword evidence="6" id="KW-1185">Reference proteome</keyword>
<dbReference type="AlphaFoldDB" id="A0A1Y5TE78"/>
<evidence type="ECO:0000256" key="2">
    <source>
        <dbReference type="ARBA" id="ARBA00022803"/>
    </source>
</evidence>
<evidence type="ECO:0000313" key="5">
    <source>
        <dbReference type="EMBL" id="SLN62260.1"/>
    </source>
</evidence>
<gene>
    <name evidence="5" type="ORF">PSJ8397_03304</name>
</gene>
<feature type="repeat" description="TPR" evidence="3">
    <location>
        <begin position="426"/>
        <end position="459"/>
    </location>
</feature>
<dbReference type="InterPro" id="IPR051677">
    <property type="entry name" value="AfsR-DnrI-RedD_regulator"/>
</dbReference>
<dbReference type="Proteomes" id="UP000193623">
    <property type="component" value="Unassembled WGS sequence"/>
</dbReference>
<dbReference type="Pfam" id="PF03704">
    <property type="entry name" value="BTAD"/>
    <property type="match status" value="1"/>
</dbReference>
<protein>
    <submittedName>
        <fullName evidence="5">Bacterial transcriptional activator domain protein</fullName>
    </submittedName>
</protein>
<dbReference type="SUPFAM" id="SSF48452">
    <property type="entry name" value="TPR-like"/>
    <property type="match status" value="2"/>
</dbReference>
<keyword evidence="1" id="KW-0677">Repeat</keyword>
<sequence length="601" mass="66542">MLYLVATPGRFYRNEMITQLLWDGSDEVKAGNSFRQAVRQIRVASETGQLSALVTRNGTIGFEASDRRPIEDVLAAQLRMQGAQGPAMQDIRTYLHLLDVLLGVSTPFDSWLTYARTQTLAKTQAVLDAAMAGTDMAVARRAAECTIELEPHNETAVRFIMRDLWQSGAATRAIAIYNDLYAHLDTFFDQEPEAETVDLLAAITLDPEGQRSNMRGGPEKPRITLEVVAADKPTNTDHDASLQAVLVSDLRMRLGRFREWEIQPDAARDPAFLSIRCYLHSVGDARYLSVDVERPDLGTVIWSEMIDAPNTDWTRKVRGLVVNIANALSVVVSHRKHHDTNAVIYDKWLESQTLIGTWKRQDEEQAIRLLHEVTGAAPDFGPAHAELAGVLNVRHILRPGTRHTEEAQVLALNHALDAVASDPMDTRAHRVLAWCYCHAGKFDMAEFHFEQSLLLNPQNPMSLASAALGFAFSANTARAQELIDDVEGLPLTMEPFHLIYLAASNYLCGNDQIAVDQCAQGVGLMSTVGGWHAAALMRIGRPDDARARLHSYVAEIADQWCGTGPADPQAVITWFVSCFPLRDKTVREDLRATLMSVAALD</sequence>
<accession>A0A1Y5TE78</accession>
<dbReference type="Pfam" id="PF07719">
    <property type="entry name" value="TPR_2"/>
    <property type="match status" value="1"/>
</dbReference>
<dbReference type="InterPro" id="IPR005158">
    <property type="entry name" value="BTAD"/>
</dbReference>
<dbReference type="PANTHER" id="PTHR35807">
    <property type="entry name" value="TRANSCRIPTIONAL REGULATOR REDD-RELATED"/>
    <property type="match status" value="1"/>
</dbReference>
<organism evidence="5 6">
    <name type="scientific">Pseudooctadecabacter jejudonensis</name>
    <dbReference type="NCBI Taxonomy" id="1391910"/>
    <lineage>
        <taxon>Bacteria</taxon>
        <taxon>Pseudomonadati</taxon>
        <taxon>Pseudomonadota</taxon>
        <taxon>Alphaproteobacteria</taxon>
        <taxon>Rhodobacterales</taxon>
        <taxon>Paracoccaceae</taxon>
        <taxon>Pseudooctadecabacter</taxon>
    </lineage>
</organism>
<evidence type="ECO:0000259" key="4">
    <source>
        <dbReference type="Pfam" id="PF03704"/>
    </source>
</evidence>
<evidence type="ECO:0000256" key="3">
    <source>
        <dbReference type="PROSITE-ProRule" id="PRU00339"/>
    </source>
</evidence>
<dbReference type="InterPro" id="IPR011990">
    <property type="entry name" value="TPR-like_helical_dom_sf"/>
</dbReference>